<keyword evidence="7" id="KW-0472">Membrane</keyword>
<organism evidence="9 10">
    <name type="scientific">Acanthosepion pharaonis</name>
    <name type="common">Pharaoh cuttlefish</name>
    <name type="synonym">Sepia pharaonis</name>
    <dbReference type="NCBI Taxonomy" id="158019"/>
    <lineage>
        <taxon>Eukaryota</taxon>
        <taxon>Metazoa</taxon>
        <taxon>Spiralia</taxon>
        <taxon>Lophotrochozoa</taxon>
        <taxon>Mollusca</taxon>
        <taxon>Cephalopoda</taxon>
        <taxon>Coleoidea</taxon>
        <taxon>Decapodiformes</taxon>
        <taxon>Sepiida</taxon>
        <taxon>Sepiina</taxon>
        <taxon>Sepiidae</taxon>
        <taxon>Acanthosepion</taxon>
    </lineage>
</organism>
<dbReference type="GO" id="GO:0003676">
    <property type="term" value="F:nucleic acid binding"/>
    <property type="evidence" value="ECO:0007669"/>
    <property type="project" value="InterPro"/>
</dbReference>
<dbReference type="Pfam" id="PF03184">
    <property type="entry name" value="DDE_1"/>
    <property type="match status" value="1"/>
</dbReference>
<keyword evidence="3" id="KW-0963">Cytoplasm</keyword>
<dbReference type="GO" id="GO:0005737">
    <property type="term" value="C:cytoplasm"/>
    <property type="evidence" value="ECO:0007669"/>
    <property type="project" value="UniProtKB-SubCell"/>
</dbReference>
<dbReference type="EMBL" id="CAHIKZ030001675">
    <property type="protein sequence ID" value="CAE1272191.1"/>
    <property type="molecule type" value="Genomic_DNA"/>
</dbReference>
<dbReference type="PANTHER" id="PTHR46735:SF3">
    <property type="entry name" value="CALPAIN SMALL SUBUNIT 1-RELATED"/>
    <property type="match status" value="1"/>
</dbReference>
<feature type="domain" description="EF-hand" evidence="8">
    <location>
        <begin position="101"/>
        <end position="132"/>
    </location>
</feature>
<evidence type="ECO:0000256" key="1">
    <source>
        <dbReference type="ARBA" id="ARBA00004308"/>
    </source>
</evidence>
<keyword evidence="4" id="KW-0479">Metal-binding</keyword>
<sequence length="196" mass="22286">MPPNTTSPIQPFDQGIIRSFKAYYRRELVRMQIAAIAAVRGGQADNCFEGHAHDEASTFHEFDFEGFGIEPCRSMVALHDGDMSGKLGFDEFQTLWKDLYRWKTTFKKFDIDKSGNLNSYELRSALNHSGFKLSNNAFQALVMRYSNKAGQITFADFVMCTIRLKSMLASFKSHESNNCGISGFHLDDFIQLCIYS</sequence>
<dbReference type="PROSITE" id="PS50222">
    <property type="entry name" value="EF_HAND_2"/>
    <property type="match status" value="1"/>
</dbReference>
<dbReference type="GO" id="GO:0012505">
    <property type="term" value="C:endomembrane system"/>
    <property type="evidence" value="ECO:0007669"/>
    <property type="project" value="UniProtKB-SubCell"/>
</dbReference>
<reference evidence="9" key="1">
    <citation type="submission" date="2021-01" db="EMBL/GenBank/DDBJ databases">
        <authorList>
            <person name="Li R."/>
            <person name="Bekaert M."/>
        </authorList>
    </citation>
    <scope>NUCLEOTIDE SEQUENCE</scope>
    <source>
        <strain evidence="9">Farmed</strain>
    </source>
</reference>
<evidence type="ECO:0000256" key="6">
    <source>
        <dbReference type="ARBA" id="ARBA00022837"/>
    </source>
</evidence>
<dbReference type="PROSITE" id="PS00018">
    <property type="entry name" value="EF_HAND_1"/>
    <property type="match status" value="1"/>
</dbReference>
<evidence type="ECO:0000313" key="10">
    <source>
        <dbReference type="Proteomes" id="UP000597762"/>
    </source>
</evidence>
<dbReference type="EC" id="3.4.22.-" evidence="9"/>
<evidence type="ECO:0000259" key="8">
    <source>
        <dbReference type="PROSITE" id="PS50222"/>
    </source>
</evidence>
<proteinExistence type="predicted"/>
<dbReference type="PANTHER" id="PTHR46735">
    <property type="entry name" value="CALPAIN, SMALL SUBUNIT 1 A-RELATED"/>
    <property type="match status" value="1"/>
</dbReference>
<dbReference type="Pfam" id="PF13202">
    <property type="entry name" value="EF-hand_5"/>
    <property type="match status" value="1"/>
</dbReference>
<dbReference type="InterPro" id="IPR018247">
    <property type="entry name" value="EF_Hand_1_Ca_BS"/>
</dbReference>
<comment type="subcellular location">
    <subcellularLocation>
        <location evidence="2">Cytoplasm</location>
    </subcellularLocation>
    <subcellularLocation>
        <location evidence="1">Endomembrane system</location>
    </subcellularLocation>
</comment>
<dbReference type="InterPro" id="IPR004875">
    <property type="entry name" value="DDE_SF_endonuclease_dom"/>
</dbReference>
<evidence type="ECO:0000256" key="5">
    <source>
        <dbReference type="ARBA" id="ARBA00022737"/>
    </source>
</evidence>
<dbReference type="GO" id="GO:0016787">
    <property type="term" value="F:hydrolase activity"/>
    <property type="evidence" value="ECO:0007669"/>
    <property type="project" value="UniProtKB-KW"/>
</dbReference>
<keyword evidence="6" id="KW-0106">Calcium</keyword>
<keyword evidence="9" id="KW-0378">Hydrolase</keyword>
<accession>A0A812CL31</accession>
<evidence type="ECO:0000256" key="2">
    <source>
        <dbReference type="ARBA" id="ARBA00004496"/>
    </source>
</evidence>
<gene>
    <name evidence="9" type="ORF">SPHA_37564</name>
</gene>
<dbReference type="Gene3D" id="1.10.238.10">
    <property type="entry name" value="EF-hand"/>
    <property type="match status" value="1"/>
</dbReference>
<dbReference type="InterPro" id="IPR011992">
    <property type="entry name" value="EF-hand-dom_pair"/>
</dbReference>
<evidence type="ECO:0000313" key="9">
    <source>
        <dbReference type="EMBL" id="CAE1272191.1"/>
    </source>
</evidence>
<dbReference type="GO" id="GO:0005509">
    <property type="term" value="F:calcium ion binding"/>
    <property type="evidence" value="ECO:0007669"/>
    <property type="project" value="InterPro"/>
</dbReference>
<name>A0A812CL31_ACAPH</name>
<protein>
    <submittedName>
        <fullName evidence="9">CAPNN</fullName>
        <ecNumber evidence="9">3.4.22.-</ecNumber>
    </submittedName>
</protein>
<dbReference type="SUPFAM" id="SSF47473">
    <property type="entry name" value="EF-hand"/>
    <property type="match status" value="1"/>
</dbReference>
<dbReference type="AlphaFoldDB" id="A0A812CL31"/>
<evidence type="ECO:0000256" key="4">
    <source>
        <dbReference type="ARBA" id="ARBA00022723"/>
    </source>
</evidence>
<evidence type="ECO:0000256" key="7">
    <source>
        <dbReference type="ARBA" id="ARBA00023136"/>
    </source>
</evidence>
<dbReference type="InterPro" id="IPR002048">
    <property type="entry name" value="EF_hand_dom"/>
</dbReference>
<dbReference type="OrthoDB" id="424753at2759"/>
<keyword evidence="10" id="KW-1185">Reference proteome</keyword>
<dbReference type="Proteomes" id="UP000597762">
    <property type="component" value="Unassembled WGS sequence"/>
</dbReference>
<comment type="caution">
    <text evidence="9">The sequence shown here is derived from an EMBL/GenBank/DDBJ whole genome shotgun (WGS) entry which is preliminary data.</text>
</comment>
<keyword evidence="5" id="KW-0677">Repeat</keyword>
<evidence type="ECO:0000256" key="3">
    <source>
        <dbReference type="ARBA" id="ARBA00022490"/>
    </source>
</evidence>